<name>X1MA93_9ZZZZ</name>
<feature type="non-terminal residue" evidence="1">
    <location>
        <position position="30"/>
    </location>
</feature>
<organism evidence="1">
    <name type="scientific">marine sediment metagenome</name>
    <dbReference type="NCBI Taxonomy" id="412755"/>
    <lineage>
        <taxon>unclassified sequences</taxon>
        <taxon>metagenomes</taxon>
        <taxon>ecological metagenomes</taxon>
    </lineage>
</organism>
<sequence>MPQIASQPVWERTLDKAYANTGPDYPTRAR</sequence>
<comment type="caution">
    <text evidence="1">The sequence shown here is derived from an EMBL/GenBank/DDBJ whole genome shotgun (WGS) entry which is preliminary data.</text>
</comment>
<reference evidence="1" key="1">
    <citation type="journal article" date="2014" name="Front. Microbiol.">
        <title>High frequency of phylogenetically diverse reductive dehalogenase-homologous genes in deep subseafloor sedimentary metagenomes.</title>
        <authorList>
            <person name="Kawai M."/>
            <person name="Futagami T."/>
            <person name="Toyoda A."/>
            <person name="Takaki Y."/>
            <person name="Nishi S."/>
            <person name="Hori S."/>
            <person name="Arai W."/>
            <person name="Tsubouchi T."/>
            <person name="Morono Y."/>
            <person name="Uchiyama I."/>
            <person name="Ito T."/>
            <person name="Fujiyama A."/>
            <person name="Inagaki F."/>
            <person name="Takami H."/>
        </authorList>
    </citation>
    <scope>NUCLEOTIDE SEQUENCE</scope>
    <source>
        <strain evidence="1">Expedition CK06-06</strain>
    </source>
</reference>
<dbReference type="AlphaFoldDB" id="X1MA93"/>
<proteinExistence type="predicted"/>
<gene>
    <name evidence="1" type="ORF">S06H3_16131</name>
</gene>
<protein>
    <submittedName>
        <fullName evidence="1">Uncharacterized protein</fullName>
    </submittedName>
</protein>
<dbReference type="EMBL" id="BARV01007968">
    <property type="protein sequence ID" value="GAI14991.1"/>
    <property type="molecule type" value="Genomic_DNA"/>
</dbReference>
<evidence type="ECO:0000313" key="1">
    <source>
        <dbReference type="EMBL" id="GAI14991.1"/>
    </source>
</evidence>
<accession>X1MA93</accession>